<dbReference type="Proteomes" id="UP001139035">
    <property type="component" value="Unassembled WGS sequence"/>
</dbReference>
<feature type="chain" id="PRO_5040957345" evidence="2">
    <location>
        <begin position="27"/>
        <end position="55"/>
    </location>
</feature>
<evidence type="ECO:0000313" key="4">
    <source>
        <dbReference type="Proteomes" id="UP001139035"/>
    </source>
</evidence>
<gene>
    <name evidence="3" type="ORF">LZD57_05240</name>
</gene>
<reference evidence="3" key="1">
    <citation type="submission" date="2022-01" db="EMBL/GenBank/DDBJ databases">
        <title>Jiella avicenniae sp. nov., a novel endophytic bacterium isolated from bark of Avicennia marina.</title>
        <authorList>
            <person name="Tuo L."/>
        </authorList>
    </citation>
    <scope>NUCLEOTIDE SEQUENCE</scope>
    <source>
        <strain evidence="3">CBK1P-4</strain>
    </source>
</reference>
<feature type="signal peptide" evidence="2">
    <location>
        <begin position="1"/>
        <end position="26"/>
    </location>
</feature>
<evidence type="ECO:0000313" key="3">
    <source>
        <dbReference type="EMBL" id="MCE7027388.1"/>
    </source>
</evidence>
<name>A0A9X1TAQ2_9HYPH</name>
<evidence type="ECO:0000256" key="2">
    <source>
        <dbReference type="SAM" id="SignalP"/>
    </source>
</evidence>
<organism evidence="3 4">
    <name type="scientific">Jiella avicenniae</name>
    <dbReference type="NCBI Taxonomy" id="2907202"/>
    <lineage>
        <taxon>Bacteria</taxon>
        <taxon>Pseudomonadati</taxon>
        <taxon>Pseudomonadota</taxon>
        <taxon>Alphaproteobacteria</taxon>
        <taxon>Hyphomicrobiales</taxon>
        <taxon>Aurantimonadaceae</taxon>
        <taxon>Jiella</taxon>
    </lineage>
</organism>
<dbReference type="EMBL" id="JAJUWU010000004">
    <property type="protein sequence ID" value="MCE7027388.1"/>
    <property type="molecule type" value="Genomic_DNA"/>
</dbReference>
<proteinExistence type="predicted"/>
<dbReference type="RefSeq" id="WP_233718221.1">
    <property type="nucleotide sequence ID" value="NZ_JAJUWU010000004.1"/>
</dbReference>
<accession>A0A9X1TAQ2</accession>
<keyword evidence="4" id="KW-1185">Reference proteome</keyword>
<comment type="caution">
    <text evidence="3">The sequence shown here is derived from an EMBL/GenBank/DDBJ whole genome shotgun (WGS) entry which is preliminary data.</text>
</comment>
<dbReference type="PROSITE" id="PS51257">
    <property type="entry name" value="PROKAR_LIPOPROTEIN"/>
    <property type="match status" value="1"/>
</dbReference>
<feature type="region of interest" description="Disordered" evidence="1">
    <location>
        <begin position="35"/>
        <end position="55"/>
    </location>
</feature>
<keyword evidence="2" id="KW-0732">Signal</keyword>
<evidence type="ECO:0000256" key="1">
    <source>
        <dbReference type="SAM" id="MobiDB-lite"/>
    </source>
</evidence>
<protein>
    <submittedName>
        <fullName evidence="3">Uncharacterized protein</fullName>
    </submittedName>
</protein>
<dbReference type="AlphaFoldDB" id="A0A9X1TAQ2"/>
<sequence>MQKPWSKLKIVIVAAGCASILGGCVASDGTATRNRASLADRDTPSGGIVPGQLPD</sequence>